<evidence type="ECO:0000256" key="1">
    <source>
        <dbReference type="SAM" id="SignalP"/>
    </source>
</evidence>
<dbReference type="Proteomes" id="UP000308230">
    <property type="component" value="Unassembled WGS sequence"/>
</dbReference>
<evidence type="ECO:0008006" key="4">
    <source>
        <dbReference type="Google" id="ProtNLM"/>
    </source>
</evidence>
<dbReference type="OrthoDB" id="1957331at2"/>
<dbReference type="Pfam" id="PF20316">
    <property type="entry name" value="DUF6612"/>
    <property type="match status" value="1"/>
</dbReference>
<keyword evidence="1" id="KW-0732">Signal</keyword>
<feature type="signal peptide" evidence="1">
    <location>
        <begin position="1"/>
        <end position="21"/>
    </location>
</feature>
<protein>
    <recommendedName>
        <fullName evidence="4">Lipoprotein</fullName>
    </recommendedName>
</protein>
<gene>
    <name evidence="2" type="ORF">FCL54_10305</name>
</gene>
<organism evidence="2 3">
    <name type="scientific">Exobacillus caeni</name>
    <dbReference type="NCBI Taxonomy" id="2574798"/>
    <lineage>
        <taxon>Bacteria</taxon>
        <taxon>Bacillati</taxon>
        <taxon>Bacillota</taxon>
        <taxon>Bacilli</taxon>
        <taxon>Bacillales</taxon>
        <taxon>Guptibacillaceae</taxon>
        <taxon>Exobacillus</taxon>
    </lineage>
</organism>
<dbReference type="AlphaFoldDB" id="A0A5R9FAD8"/>
<accession>A0A5R9FAD8</accession>
<sequence>MKKIRLTIMALLLAGILAACGTVNVEQGIDAAEVFKNAEEASKELNSFAMSGSIEQTMEAPDGEKMILDTQLEGKVIVDPMAGMQKMKMDIMGKTEEMITYFNDEGFYMKEPQTSKWIKLPEKMMAQFGGMDKKQSNPANQLEELKNYVDDFSLEEKDGEYLLHLTASGDKFKQLIKETIAEMGTGAEMPEEILSKMNVQNLSYDFVVDKESYFPKEMKMVMEMLLTAEGKTGNIAVEMSMDYSDYNEIKEINIPEEALNAAEMPLSGLPN</sequence>
<name>A0A5R9FAD8_9BACL</name>
<proteinExistence type="predicted"/>
<dbReference type="EMBL" id="SWLG01000006">
    <property type="protein sequence ID" value="TLS37524.1"/>
    <property type="molecule type" value="Genomic_DNA"/>
</dbReference>
<dbReference type="Gene3D" id="2.50.20.20">
    <property type="match status" value="1"/>
</dbReference>
<reference evidence="2 3" key="1">
    <citation type="submission" date="2019-04" db="EMBL/GenBank/DDBJ databases">
        <title>Bacillus caeni sp. nov., a bacterium isolated from mangrove sediment.</title>
        <authorList>
            <person name="Huang H."/>
            <person name="Mo K."/>
            <person name="Hu Y."/>
        </authorList>
    </citation>
    <scope>NUCLEOTIDE SEQUENCE [LARGE SCALE GENOMIC DNA]</scope>
    <source>
        <strain evidence="2 3">HB172195</strain>
    </source>
</reference>
<comment type="caution">
    <text evidence="2">The sequence shown here is derived from an EMBL/GenBank/DDBJ whole genome shotgun (WGS) entry which is preliminary data.</text>
</comment>
<dbReference type="InterPro" id="IPR046720">
    <property type="entry name" value="DUF6612"/>
</dbReference>
<evidence type="ECO:0000313" key="2">
    <source>
        <dbReference type="EMBL" id="TLS37524.1"/>
    </source>
</evidence>
<feature type="chain" id="PRO_5038730580" description="Lipoprotein" evidence="1">
    <location>
        <begin position="22"/>
        <end position="271"/>
    </location>
</feature>
<keyword evidence="3" id="KW-1185">Reference proteome</keyword>
<evidence type="ECO:0000313" key="3">
    <source>
        <dbReference type="Proteomes" id="UP000308230"/>
    </source>
</evidence>
<dbReference type="RefSeq" id="WP_138126029.1">
    <property type="nucleotide sequence ID" value="NZ_SWLG01000006.1"/>
</dbReference>
<dbReference type="PROSITE" id="PS51257">
    <property type="entry name" value="PROKAR_LIPOPROTEIN"/>
    <property type="match status" value="1"/>
</dbReference>